<proteinExistence type="predicted"/>
<dbReference type="AlphaFoldDB" id="A0A0G4GUD9"/>
<name>A0A0G4GUD9_9ALVE</name>
<reference evidence="1" key="1">
    <citation type="submission" date="2014-11" db="EMBL/GenBank/DDBJ databases">
        <authorList>
            <person name="Otto D Thomas"/>
            <person name="Naeem Raeece"/>
        </authorList>
    </citation>
    <scope>NUCLEOTIDE SEQUENCE</scope>
</reference>
<dbReference type="PhylomeDB" id="A0A0G4GUD9"/>
<protein>
    <submittedName>
        <fullName evidence="1">Uncharacterized protein</fullName>
    </submittedName>
</protein>
<evidence type="ECO:0000313" key="1">
    <source>
        <dbReference type="EMBL" id="CEM34381.1"/>
    </source>
</evidence>
<gene>
    <name evidence="1" type="ORF">Cvel_5214</name>
</gene>
<dbReference type="VEuPathDB" id="CryptoDB:Cvel_5214"/>
<sequence length="243" mass="29144">MLGTCNWALPSCGFLSGQIRAFSCGAVDRAVRELPTKSRFDLLKQRKAPRYMSECPGTPRRDSVQENLIDGIRVRPTFNPYVRIRNKFRWPLDRWKSRDWENWRPDLCYVRGSRKPCNVPDDFLPTKDELGEMHPPKISGRYRADIRKQYHINGLPWMWAPNFYTGSMHFHDRPLLGPKMFYRQEYKKEVIKEAMRKMDELYLEHRRERRNKKAYTYFEKAVLDMTGDEIAYDFVRQRKVPKL</sequence>
<organism evidence="1">
    <name type="scientific">Chromera velia CCMP2878</name>
    <dbReference type="NCBI Taxonomy" id="1169474"/>
    <lineage>
        <taxon>Eukaryota</taxon>
        <taxon>Sar</taxon>
        <taxon>Alveolata</taxon>
        <taxon>Colpodellida</taxon>
        <taxon>Chromeraceae</taxon>
        <taxon>Chromera</taxon>
    </lineage>
</organism>
<accession>A0A0G4GUD9</accession>
<dbReference type="EMBL" id="CDMZ01001558">
    <property type="protein sequence ID" value="CEM34381.1"/>
    <property type="molecule type" value="Genomic_DNA"/>
</dbReference>